<feature type="transmembrane region" description="Helical" evidence="1">
    <location>
        <begin position="52"/>
        <end position="69"/>
    </location>
</feature>
<evidence type="ECO:0000313" key="2">
    <source>
        <dbReference type="EMBL" id="HGT41140.1"/>
    </source>
</evidence>
<keyword evidence="1" id="KW-1133">Transmembrane helix</keyword>
<protein>
    <submittedName>
        <fullName evidence="2">Uncharacterized protein</fullName>
    </submittedName>
</protein>
<reference evidence="2" key="1">
    <citation type="journal article" date="2020" name="mSystems">
        <title>Genome- and Community-Level Interaction Insights into Carbon Utilization and Element Cycling Functions of Hydrothermarchaeota in Hydrothermal Sediment.</title>
        <authorList>
            <person name="Zhou Z."/>
            <person name="Liu Y."/>
            <person name="Xu W."/>
            <person name="Pan J."/>
            <person name="Luo Z.H."/>
            <person name="Li M."/>
        </authorList>
    </citation>
    <scope>NUCLEOTIDE SEQUENCE [LARGE SCALE GENOMIC DNA]</scope>
    <source>
        <strain evidence="2">SpSt-508</strain>
    </source>
</reference>
<feature type="transmembrane region" description="Helical" evidence="1">
    <location>
        <begin position="249"/>
        <end position="269"/>
    </location>
</feature>
<accession>A0A7C4QR26</accession>
<keyword evidence="1" id="KW-0812">Transmembrane</keyword>
<keyword evidence="1" id="KW-0472">Membrane</keyword>
<name>A0A7C4QR26_9PLAN</name>
<proteinExistence type="predicted"/>
<feature type="transmembrane region" description="Helical" evidence="1">
    <location>
        <begin position="121"/>
        <end position="142"/>
    </location>
</feature>
<feature type="transmembrane region" description="Helical" evidence="1">
    <location>
        <begin position="171"/>
        <end position="190"/>
    </location>
</feature>
<feature type="transmembrane region" description="Helical" evidence="1">
    <location>
        <begin position="89"/>
        <end position="109"/>
    </location>
</feature>
<organism evidence="2">
    <name type="scientific">Schlesneria paludicola</name>
    <dbReference type="NCBI Taxonomy" id="360056"/>
    <lineage>
        <taxon>Bacteria</taxon>
        <taxon>Pseudomonadati</taxon>
        <taxon>Planctomycetota</taxon>
        <taxon>Planctomycetia</taxon>
        <taxon>Planctomycetales</taxon>
        <taxon>Planctomycetaceae</taxon>
        <taxon>Schlesneria</taxon>
    </lineage>
</organism>
<sequence length="443" mass="50456">MVLWRNFWLCLLFGMVDRCLNTSAVRLPSAWLLLLFNTECLANFVVYVRPQLATYVGFLATLILLRRNWETLGWSLWTLPFLMVLWTNFHGGFLAGVALTWLFATAAVMRDWLQRNPVREWPTWLGVAVAVSLATLINPYGVRLHGMLWDHLSTEQAIVEWRPLWSVTPSVVYFVPFGLSLLGLVFSRGWQWIDLAVLLAVGWQAASHSRHVALLCLATWALLPVPLSDALHRLFPELHARWSKEEWTWWRWTSGAAIVAFLTGLHVHGTWPLMQDGLRPWDVAVETRSGVPGMPVAAVAEMRHCGIHGHLATDYGWGQFVLWCMWPDVKVAFDGRYRTVYPREIETACLALQQAGDQGRQTTPLLDEFPTNWVLAPRNSGLERTMRRRADWCAVYEDDQCALFTLRQQVLATSPDPATQAPVGARPILPRWVRFPGDLSATH</sequence>
<evidence type="ECO:0000256" key="1">
    <source>
        <dbReference type="SAM" id="Phobius"/>
    </source>
</evidence>
<dbReference type="EMBL" id="DSVQ01000019">
    <property type="protein sequence ID" value="HGT41140.1"/>
    <property type="molecule type" value="Genomic_DNA"/>
</dbReference>
<comment type="caution">
    <text evidence="2">The sequence shown here is derived from an EMBL/GenBank/DDBJ whole genome shotgun (WGS) entry which is preliminary data.</text>
</comment>
<gene>
    <name evidence="2" type="ORF">ENS64_17985</name>
</gene>
<dbReference type="AlphaFoldDB" id="A0A7C4QR26"/>